<dbReference type="Gene3D" id="2.40.128.640">
    <property type="match status" value="1"/>
</dbReference>
<protein>
    <submittedName>
        <fullName evidence="2">Copper homeostasis protein</fullName>
    </submittedName>
</protein>
<dbReference type="Proteomes" id="UP000032061">
    <property type="component" value="Unassembled WGS sequence"/>
</dbReference>
<dbReference type="InterPro" id="IPR007298">
    <property type="entry name" value="Cu-R_lipoprotein_NlpE"/>
</dbReference>
<evidence type="ECO:0000313" key="3">
    <source>
        <dbReference type="Proteomes" id="UP000032061"/>
    </source>
</evidence>
<gene>
    <name evidence="2" type="ORF">B0A73_16760</name>
    <name evidence="1" type="ORF">IW18_01970</name>
</gene>
<dbReference type="Pfam" id="PF04170">
    <property type="entry name" value="NlpE"/>
    <property type="match status" value="1"/>
</dbReference>
<dbReference type="Proteomes" id="UP000198302">
    <property type="component" value="Unassembled WGS sequence"/>
</dbReference>
<organism evidence="1 3">
    <name type="scientific">Flavobacterium hibernum</name>
    <dbReference type="NCBI Taxonomy" id="37752"/>
    <lineage>
        <taxon>Bacteria</taxon>
        <taxon>Pseudomonadati</taxon>
        <taxon>Bacteroidota</taxon>
        <taxon>Flavobacteriia</taxon>
        <taxon>Flavobacteriales</taxon>
        <taxon>Flavobacteriaceae</taxon>
        <taxon>Flavobacterium</taxon>
    </lineage>
</organism>
<dbReference type="RefSeq" id="WP_041515919.1">
    <property type="nucleotide sequence ID" value="NZ_JPRK01000003.1"/>
</dbReference>
<comment type="caution">
    <text evidence="1">The sequence shown here is derived from an EMBL/GenBank/DDBJ whole genome shotgun (WGS) entry which is preliminary data.</text>
</comment>
<evidence type="ECO:0000313" key="2">
    <source>
        <dbReference type="EMBL" id="OXA85391.1"/>
    </source>
</evidence>
<proteinExistence type="predicted"/>
<dbReference type="EMBL" id="JPRK01000003">
    <property type="protein sequence ID" value="KIO54249.1"/>
    <property type="molecule type" value="Genomic_DNA"/>
</dbReference>
<sequence>MNSKILQLALISLFMISCGKQKPPQKLSLNSKAEVINSQNPLDWPGTYKGVIPCADCEGIEQEITLNDNNTFTLKSIYLGKLKNNKFEETGILIWDKTGNIITAETKDKSFIVSYIIDGNTLIQLDNEKREITGPLAENYKLRK</sequence>
<name>A0A0D0EFK2_9FLAO</name>
<dbReference type="AlphaFoldDB" id="A0A0D0EFK2"/>
<reference evidence="2 4" key="2">
    <citation type="submission" date="2016-11" db="EMBL/GenBank/DDBJ databases">
        <title>Whole genomes of Flavobacteriaceae.</title>
        <authorList>
            <person name="Stine C."/>
            <person name="Li C."/>
            <person name="Tadesse D."/>
        </authorList>
    </citation>
    <scope>NUCLEOTIDE SEQUENCE [LARGE SCALE GENOMIC DNA]</scope>
    <source>
        <strain evidence="2 4">ATCC 51468</strain>
    </source>
</reference>
<dbReference type="OrthoDB" id="5348860at2"/>
<reference evidence="1 3" key="1">
    <citation type="submission" date="2015-01" db="EMBL/GenBank/DDBJ databases">
        <title>Genome of Flavobacterium hibernum DSM 12611.</title>
        <authorList>
            <person name="Stropko S.J."/>
            <person name="Pipes S.E."/>
            <person name="Newman J.D."/>
        </authorList>
    </citation>
    <scope>NUCLEOTIDE SEQUENCE [LARGE SCALE GENOMIC DNA]</scope>
    <source>
        <strain evidence="1 3">DSM 12611</strain>
    </source>
</reference>
<accession>A0A0D0EFK2</accession>
<evidence type="ECO:0000313" key="1">
    <source>
        <dbReference type="EMBL" id="KIO54249.1"/>
    </source>
</evidence>
<dbReference type="STRING" id="37752.IW18_01970"/>
<dbReference type="EMBL" id="MUGX01000025">
    <property type="protein sequence ID" value="OXA85391.1"/>
    <property type="molecule type" value="Genomic_DNA"/>
</dbReference>
<evidence type="ECO:0000313" key="4">
    <source>
        <dbReference type="Proteomes" id="UP000198302"/>
    </source>
</evidence>
<keyword evidence="4" id="KW-1185">Reference proteome</keyword>
<dbReference type="PROSITE" id="PS51257">
    <property type="entry name" value="PROKAR_LIPOPROTEIN"/>
    <property type="match status" value="1"/>
</dbReference>